<dbReference type="EMBL" id="CP016397">
    <property type="protein sequence ID" value="ASQ47054.1"/>
    <property type="molecule type" value="Genomic_DNA"/>
</dbReference>
<protein>
    <recommendedName>
        <fullName evidence="3">DUF692 domain-containing protein</fullName>
    </recommendedName>
</protein>
<dbReference type="KEGG" id="lcd:clem_12595"/>
<evidence type="ECO:0008006" key="3">
    <source>
        <dbReference type="Google" id="ProtNLM"/>
    </source>
</evidence>
<proteinExistence type="predicted"/>
<dbReference type="OrthoDB" id="9763101at2"/>
<accession>A0A222P5C5</accession>
<reference evidence="2" key="1">
    <citation type="submission" date="2016-07" db="EMBL/GenBank/DDBJ databases">
        <authorList>
            <person name="Florea S."/>
            <person name="Webb J.S."/>
            <person name="Jaromczyk J."/>
            <person name="Schardl C.L."/>
        </authorList>
    </citation>
    <scope>NUCLEOTIDE SEQUENCE [LARGE SCALE GENOMIC DNA]</scope>
    <source>
        <strain evidence="2">CDC-D5610</strain>
    </source>
</reference>
<dbReference type="InterPro" id="IPR007801">
    <property type="entry name" value="MbnB/TglH/ChrH"/>
</dbReference>
<evidence type="ECO:0000313" key="2">
    <source>
        <dbReference type="Proteomes" id="UP000201728"/>
    </source>
</evidence>
<evidence type="ECO:0000313" key="1">
    <source>
        <dbReference type="EMBL" id="ASQ47054.1"/>
    </source>
</evidence>
<dbReference type="InterPro" id="IPR036237">
    <property type="entry name" value="Xyl_isomerase-like_sf"/>
</dbReference>
<dbReference type="SUPFAM" id="SSF51658">
    <property type="entry name" value="Xylose isomerase-like"/>
    <property type="match status" value="1"/>
</dbReference>
<dbReference type="Pfam" id="PF05114">
    <property type="entry name" value="MbnB_TglH_ChrH"/>
    <property type="match status" value="1"/>
</dbReference>
<dbReference type="Gene3D" id="3.20.20.150">
    <property type="entry name" value="Divalent-metal-dependent TIM barrel enzymes"/>
    <property type="match status" value="1"/>
</dbReference>
<dbReference type="PANTHER" id="PTHR42194">
    <property type="entry name" value="UPF0276 PROTEIN HI_1600"/>
    <property type="match status" value="1"/>
</dbReference>
<sequence>MMYYSGPDLGVGISYMSAIGQQILNNIEDFDFIEAYTERFFIREQNSKLKEILKHKPVVLHGLDLSLGSPEPVDRTYFDKLEQVINETPCHWYSDHISLTKIEQIEVGHLMPISFEDQNIETIVSKVQKLNQTIKKPFLLENITYYYQIPSSNMKEYEFISRILNEAECGMLLDLNNLYLNSLNHNYDPYEFLKNIPIERIVEIHLAGGSFKENMHVDTHANAIANEVWKLFEYAARTIPFRGVIIERDANFEPFSGIVDEARRAKSIIKKYKQPAKVLL</sequence>
<organism evidence="1 2">
    <name type="scientific">Legionella clemsonensis</name>
    <dbReference type="NCBI Taxonomy" id="1867846"/>
    <lineage>
        <taxon>Bacteria</taxon>
        <taxon>Pseudomonadati</taxon>
        <taxon>Pseudomonadota</taxon>
        <taxon>Gammaproteobacteria</taxon>
        <taxon>Legionellales</taxon>
        <taxon>Legionellaceae</taxon>
        <taxon>Legionella</taxon>
    </lineage>
</organism>
<dbReference type="NCBIfam" id="NF003818">
    <property type="entry name" value="PRK05409.1"/>
    <property type="match status" value="1"/>
</dbReference>
<keyword evidence="2" id="KW-1185">Reference proteome</keyword>
<dbReference type="PANTHER" id="PTHR42194:SF1">
    <property type="entry name" value="UPF0276 PROTEIN HI_1600"/>
    <property type="match status" value="1"/>
</dbReference>
<name>A0A222P5C5_9GAMM</name>
<gene>
    <name evidence="1" type="ORF">clem_12595</name>
</gene>
<dbReference type="RefSeq" id="WP_094091840.1">
    <property type="nucleotide sequence ID" value="NZ_CP016397.1"/>
</dbReference>
<dbReference type="AlphaFoldDB" id="A0A222P5C5"/>
<dbReference type="Proteomes" id="UP000201728">
    <property type="component" value="Chromosome"/>
</dbReference>